<organism evidence="1 2">
    <name type="scientific">Parasediminibacterium paludis</name>
    <dbReference type="NCBI Taxonomy" id="908966"/>
    <lineage>
        <taxon>Bacteria</taxon>
        <taxon>Pseudomonadati</taxon>
        <taxon>Bacteroidota</taxon>
        <taxon>Chitinophagia</taxon>
        <taxon>Chitinophagales</taxon>
        <taxon>Chitinophagaceae</taxon>
        <taxon>Parasediminibacterium</taxon>
    </lineage>
</organism>
<dbReference type="EMBL" id="JBHSDC010000001">
    <property type="protein sequence ID" value="MFC4230256.1"/>
    <property type="molecule type" value="Genomic_DNA"/>
</dbReference>
<sequence length="157" mass="18396">MKKNIFFLVIGLLGCFCKPKIKSIEFQINPKYIGPCIVFINNDTLNNNTEAFIIDNGLAKIHKNLTSRPFIFKHENDILSVVQIGEEDKILRMDKKIFGLTLNTQSTSCAKRLETITFFIGNKSDYIKWLDLHKSEFEYFEEKGIDWCRYYNSFTNF</sequence>
<proteinExistence type="predicted"/>
<gene>
    <name evidence="1" type="ORF">ACFOW1_00025</name>
</gene>
<name>A0ABV8PSG7_9BACT</name>
<dbReference type="PROSITE" id="PS51257">
    <property type="entry name" value="PROKAR_LIPOPROTEIN"/>
    <property type="match status" value="1"/>
</dbReference>
<keyword evidence="2" id="KW-1185">Reference proteome</keyword>
<accession>A0ABV8PSG7</accession>
<evidence type="ECO:0000313" key="1">
    <source>
        <dbReference type="EMBL" id="MFC4230256.1"/>
    </source>
</evidence>
<dbReference type="Proteomes" id="UP001595906">
    <property type="component" value="Unassembled WGS sequence"/>
</dbReference>
<comment type="caution">
    <text evidence="1">The sequence shown here is derived from an EMBL/GenBank/DDBJ whole genome shotgun (WGS) entry which is preliminary data.</text>
</comment>
<evidence type="ECO:0008006" key="3">
    <source>
        <dbReference type="Google" id="ProtNLM"/>
    </source>
</evidence>
<reference evidence="2" key="1">
    <citation type="journal article" date="2019" name="Int. J. Syst. Evol. Microbiol.">
        <title>The Global Catalogue of Microorganisms (GCM) 10K type strain sequencing project: providing services to taxonomists for standard genome sequencing and annotation.</title>
        <authorList>
            <consortium name="The Broad Institute Genomics Platform"/>
            <consortium name="The Broad Institute Genome Sequencing Center for Infectious Disease"/>
            <person name="Wu L."/>
            <person name="Ma J."/>
        </authorList>
    </citation>
    <scope>NUCLEOTIDE SEQUENCE [LARGE SCALE GENOMIC DNA]</scope>
    <source>
        <strain evidence="2">CECT 8010</strain>
    </source>
</reference>
<dbReference type="RefSeq" id="WP_379011314.1">
    <property type="nucleotide sequence ID" value="NZ_JBHSDC010000001.1"/>
</dbReference>
<evidence type="ECO:0000313" key="2">
    <source>
        <dbReference type="Proteomes" id="UP001595906"/>
    </source>
</evidence>
<protein>
    <recommendedName>
        <fullName evidence="3">Lipoprotein</fullName>
    </recommendedName>
</protein>